<evidence type="ECO:0000313" key="2">
    <source>
        <dbReference type="Proteomes" id="UP000184474"/>
    </source>
</evidence>
<proteinExistence type="predicted"/>
<evidence type="ECO:0000313" key="1">
    <source>
        <dbReference type="EMBL" id="SHJ59759.1"/>
    </source>
</evidence>
<reference evidence="2" key="1">
    <citation type="submission" date="2016-11" db="EMBL/GenBank/DDBJ databases">
        <authorList>
            <person name="Varghese N."/>
            <person name="Submissions S."/>
        </authorList>
    </citation>
    <scope>NUCLEOTIDE SEQUENCE [LARGE SCALE GENOMIC DNA]</scope>
    <source>
        <strain evidence="2">DSM 26134</strain>
    </source>
</reference>
<dbReference type="InterPro" id="IPR013321">
    <property type="entry name" value="Arc_rbn_hlx_hlx"/>
</dbReference>
<dbReference type="GO" id="GO:0006355">
    <property type="term" value="P:regulation of DNA-templated transcription"/>
    <property type="evidence" value="ECO:0007669"/>
    <property type="project" value="InterPro"/>
</dbReference>
<dbReference type="AlphaFoldDB" id="A0A1M6KLF4"/>
<dbReference type="EMBL" id="FRAA01000001">
    <property type="protein sequence ID" value="SHJ59759.1"/>
    <property type="molecule type" value="Genomic_DNA"/>
</dbReference>
<sequence length="80" mass="9490">MKNLSRKLDESVFSETEEIISQINKKRNKYINEALKFYSQFQKRRLMRQDLLQESQAVYASSAEVLRELEELEDDGFLLG</sequence>
<organism evidence="1 2">
    <name type="scientific">Reichenbachiella agariperforans</name>
    <dbReference type="NCBI Taxonomy" id="156994"/>
    <lineage>
        <taxon>Bacteria</taxon>
        <taxon>Pseudomonadati</taxon>
        <taxon>Bacteroidota</taxon>
        <taxon>Cytophagia</taxon>
        <taxon>Cytophagales</taxon>
        <taxon>Reichenbachiellaceae</taxon>
        <taxon>Reichenbachiella</taxon>
    </lineage>
</organism>
<keyword evidence="2" id="KW-1185">Reference proteome</keyword>
<accession>A0A1M6KLF4</accession>
<gene>
    <name evidence="1" type="ORF">SAMN04488028_101621</name>
</gene>
<dbReference type="STRING" id="156994.SAMN04488028_101621"/>
<protein>
    <submittedName>
        <fullName evidence="1">Uncharacterized protein</fullName>
    </submittedName>
</protein>
<dbReference type="Proteomes" id="UP000184474">
    <property type="component" value="Unassembled WGS sequence"/>
</dbReference>
<dbReference type="Gene3D" id="1.10.1220.10">
    <property type="entry name" value="Met repressor-like"/>
    <property type="match status" value="1"/>
</dbReference>
<name>A0A1M6KLF4_REIAG</name>
<dbReference type="RefSeq" id="WP_073119299.1">
    <property type="nucleotide sequence ID" value="NZ_FRAA01000001.1"/>
</dbReference>